<dbReference type="AlphaFoldDB" id="A0A8X6WYQ3"/>
<evidence type="ECO:0000313" key="2">
    <source>
        <dbReference type="Proteomes" id="UP000886998"/>
    </source>
</evidence>
<dbReference type="EMBL" id="BMAV01003195">
    <property type="protein sequence ID" value="GFY42621.1"/>
    <property type="molecule type" value="Genomic_DNA"/>
</dbReference>
<sequence length="267" mass="30097">MEHLPAAHASTTNPTSSFAHCEQIKSTEKLIKIKELQIKYLQDLIEIETFDKDFTDAAQLEALIKKKAQTELEFAVRMGTTPKAETNNKNPAKMTKQDFDQSRDDVIPTKNDFAGLTIDKPEIVVTNKTAQVADLSPKIKPVMLRYKNNYSLVLQELNKNFLESVNKLTGDYIKIQASNIEEHRAITALLKQKGKEFYVIPSQADHPLKVVIKVLPSSTSIEDIKMDLTEQGVPVIKVAQLTQTKSKFPLPIFMVEVRKNAEDAMDI</sequence>
<comment type="caution">
    <text evidence="1">The sequence shown here is derived from an EMBL/GenBank/DDBJ whole genome shotgun (WGS) entry which is preliminary data.</text>
</comment>
<protein>
    <submittedName>
        <fullName evidence="1">PRE_C2HC domain-containing protein</fullName>
    </submittedName>
</protein>
<dbReference type="OrthoDB" id="6437260at2759"/>
<keyword evidence="2" id="KW-1185">Reference proteome</keyword>
<organism evidence="1 2">
    <name type="scientific">Trichonephila inaurata madagascariensis</name>
    <dbReference type="NCBI Taxonomy" id="2747483"/>
    <lineage>
        <taxon>Eukaryota</taxon>
        <taxon>Metazoa</taxon>
        <taxon>Ecdysozoa</taxon>
        <taxon>Arthropoda</taxon>
        <taxon>Chelicerata</taxon>
        <taxon>Arachnida</taxon>
        <taxon>Araneae</taxon>
        <taxon>Araneomorphae</taxon>
        <taxon>Entelegynae</taxon>
        <taxon>Araneoidea</taxon>
        <taxon>Nephilidae</taxon>
        <taxon>Trichonephila</taxon>
        <taxon>Trichonephila inaurata</taxon>
    </lineage>
</organism>
<gene>
    <name evidence="1" type="primary">AVEN_211196_1</name>
    <name evidence="1" type="ORF">TNIN_16501</name>
</gene>
<name>A0A8X6WYQ3_9ARAC</name>
<proteinExistence type="predicted"/>
<evidence type="ECO:0000313" key="1">
    <source>
        <dbReference type="EMBL" id="GFY42621.1"/>
    </source>
</evidence>
<reference evidence="1" key="1">
    <citation type="submission" date="2020-08" db="EMBL/GenBank/DDBJ databases">
        <title>Multicomponent nature underlies the extraordinary mechanical properties of spider dragline silk.</title>
        <authorList>
            <person name="Kono N."/>
            <person name="Nakamura H."/>
            <person name="Mori M."/>
            <person name="Yoshida Y."/>
            <person name="Ohtoshi R."/>
            <person name="Malay A.D."/>
            <person name="Moran D.A.P."/>
            <person name="Tomita M."/>
            <person name="Numata K."/>
            <person name="Arakawa K."/>
        </authorList>
    </citation>
    <scope>NUCLEOTIDE SEQUENCE</scope>
</reference>
<accession>A0A8X6WYQ3</accession>
<dbReference type="Proteomes" id="UP000886998">
    <property type="component" value="Unassembled WGS sequence"/>
</dbReference>